<reference evidence="1" key="1">
    <citation type="journal article" date="2021" name="Microb. Physiol.">
        <title>Proteogenomic Insights into the Physiology of Marine, Sulfate-Reducing, Filamentous Desulfonema limicola and Desulfonema magnum.</title>
        <authorList>
            <person name="Schnaars V."/>
            <person name="Wohlbrand L."/>
            <person name="Scheve S."/>
            <person name="Hinrichs C."/>
            <person name="Reinhardt R."/>
            <person name="Rabus R."/>
        </authorList>
    </citation>
    <scope>NUCLEOTIDE SEQUENCE</scope>
    <source>
        <strain evidence="1">4be13</strain>
    </source>
</reference>
<dbReference type="AlphaFoldDB" id="A0A975GNB7"/>
<evidence type="ECO:0000313" key="1">
    <source>
        <dbReference type="EMBL" id="QTA86713.1"/>
    </source>
</evidence>
<dbReference type="Gene3D" id="3.40.50.2300">
    <property type="match status" value="2"/>
</dbReference>
<protein>
    <submittedName>
        <fullName evidence="1">ABC transporter, substrate-binding protein</fullName>
    </submittedName>
</protein>
<dbReference type="Pfam" id="PF04392">
    <property type="entry name" value="ABC_sub_bind"/>
    <property type="match status" value="1"/>
</dbReference>
<dbReference type="PANTHER" id="PTHR35271">
    <property type="entry name" value="ABC TRANSPORTER, SUBSTRATE-BINDING LIPOPROTEIN-RELATED"/>
    <property type="match status" value="1"/>
</dbReference>
<dbReference type="PANTHER" id="PTHR35271:SF1">
    <property type="entry name" value="ABC TRANSPORTER, SUBSTRATE-BINDING LIPOPROTEIN"/>
    <property type="match status" value="1"/>
</dbReference>
<dbReference type="RefSeq" id="WP_207682232.1">
    <property type="nucleotide sequence ID" value="NZ_CP061800.1"/>
</dbReference>
<dbReference type="EMBL" id="CP061800">
    <property type="protein sequence ID" value="QTA86713.1"/>
    <property type="molecule type" value="Genomic_DNA"/>
</dbReference>
<keyword evidence="2" id="KW-1185">Reference proteome</keyword>
<accession>A0A975GNB7</accession>
<dbReference type="InterPro" id="IPR007487">
    <property type="entry name" value="ABC_transpt-TYRBP-like"/>
</dbReference>
<proteinExistence type="predicted"/>
<name>A0A975GNB7_9BACT</name>
<dbReference type="Proteomes" id="UP000663722">
    <property type="component" value="Chromosome"/>
</dbReference>
<organism evidence="1 2">
    <name type="scientific">Desulfonema magnum</name>
    <dbReference type="NCBI Taxonomy" id="45655"/>
    <lineage>
        <taxon>Bacteria</taxon>
        <taxon>Pseudomonadati</taxon>
        <taxon>Thermodesulfobacteriota</taxon>
        <taxon>Desulfobacteria</taxon>
        <taxon>Desulfobacterales</taxon>
        <taxon>Desulfococcaceae</taxon>
        <taxon>Desulfonema</taxon>
    </lineage>
</organism>
<dbReference type="KEGG" id="dmm:dnm_027370"/>
<evidence type="ECO:0000313" key="2">
    <source>
        <dbReference type="Proteomes" id="UP000663722"/>
    </source>
</evidence>
<sequence length="334" mass="37009">MLKEKLYGFMVLLIFCICSLFARPGQAADKFKVLVVMSYEETFAWTGDIKAGTDSVLESDCEIKYFYMDTKTNLADGPEKAKKAYMLYQAFQPDGVIAADDNAQSMFVLPYLKDKVRTPVIFCGVNSEPERYGYPASNVSGVLERYHIAETIAFGQQLVPSVKTIGYITKDSSTGRADMEQIRKEKDHYTAKSAAFNLPKTLKEALAMTKVMKTQCDALFMETMEGITDENGRPLTDKEIMPIVAKAFGKPTFTTTLSYLKHGLLCALIQTGQEQGETAAKLLLKAMQGTPVSEIPITRNHKGKPIINVTVMNALGIRPRPGVLHIAELVTTEK</sequence>
<gene>
    <name evidence="1" type="ORF">dnm_027370</name>
</gene>